<reference evidence="1 2" key="1">
    <citation type="journal article" date="2010" name="J. Bacteriol.">
        <title>Brochothrix thermosphacta bacteriophages feature heterogeneous and highly mosaic genomes and utilize unique prophage insertion sites.</title>
        <authorList>
            <person name="Kilcher S."/>
            <person name="Loessner M.J."/>
            <person name="Klumpp J."/>
        </authorList>
    </citation>
    <scope>NUCLEOTIDE SEQUENCE [LARGE SCALE GENOMIC DNA]</scope>
</reference>
<sequence length="186" mass="21564">MATVDMARDLDRLYEQYRPLRLSLITQFAPDCVDSATKEELPSYIDEQFIRLTLEYDVSSPVDYPGYIKILLTLRTKYSFIDIRNKKANAEILEDITDPMTSNIANKVYTDGEQEESLAELLEDIYSRVHLPDLETIILGRLIRGHRLFDIRRYLKENHSKYSTKEVTSAINNIKEICLLVQGTPL</sequence>
<dbReference type="EMBL" id="HM242243">
    <property type="protein sequence ID" value="ADJ53186.1"/>
    <property type="molecule type" value="Genomic_DNA"/>
</dbReference>
<keyword evidence="2" id="KW-1185">Reference proteome</keyword>
<dbReference type="RefSeq" id="YP_004301485.1">
    <property type="nucleotide sequence ID" value="NC_015253.1"/>
</dbReference>
<evidence type="ECO:0000313" key="2">
    <source>
        <dbReference type="Proteomes" id="UP000000331"/>
    </source>
</evidence>
<dbReference type="GeneID" id="10359182"/>
<evidence type="ECO:0000313" key="1">
    <source>
        <dbReference type="EMBL" id="ADJ53186.1"/>
    </source>
</evidence>
<dbReference type="Proteomes" id="UP000000331">
    <property type="component" value="Segment"/>
</dbReference>
<dbReference type="OrthoDB" id="15139at10239"/>
<organism evidence="1 2">
    <name type="scientific">Brochothrix phage A9</name>
    <dbReference type="NCBI Taxonomy" id="857312"/>
    <lineage>
        <taxon>Viruses</taxon>
        <taxon>Duplodnaviria</taxon>
        <taxon>Heunggongvirae</taxon>
        <taxon>Uroviricota</taxon>
        <taxon>Caudoviricetes</taxon>
        <taxon>Herelleviridae</taxon>
        <taxon>Klumppvirus</taxon>
        <taxon>Klumppvirus A9</taxon>
    </lineage>
</organism>
<proteinExistence type="predicted"/>
<protein>
    <submittedName>
        <fullName evidence="1">Gp152</fullName>
    </submittedName>
</protein>
<dbReference type="KEGG" id="vg:10359182"/>
<accession>D9J0U9</accession>
<name>D9J0U9_9CAUD</name>